<name>A0A4Y2VKU1_ARAVE</name>
<dbReference type="AlphaFoldDB" id="A0A4Y2VKU1"/>
<protein>
    <submittedName>
        <fullName evidence="1">Uncharacterized protein</fullName>
    </submittedName>
</protein>
<proteinExistence type="predicted"/>
<sequence length="163" mass="18547">MKNAKKRQQRCIMTFVQPPFIKAMDIVSQADDTDELSKHSPFNQSEELISLFSGIVADDRVNCDSAEEIGENAAKGIVRKRSADVTLKRKVQVFTLAAMENTKLIDTDPLVFNPNQLFHRIACVLRSADDLEGCLQHEWAPYLHSLFDDVALARDEDDFNERY</sequence>
<evidence type="ECO:0000313" key="1">
    <source>
        <dbReference type="EMBL" id="GBO25953.1"/>
    </source>
</evidence>
<gene>
    <name evidence="1" type="ORF">AVEN_65038_1</name>
</gene>
<evidence type="ECO:0000313" key="2">
    <source>
        <dbReference type="Proteomes" id="UP000499080"/>
    </source>
</evidence>
<dbReference type="Proteomes" id="UP000499080">
    <property type="component" value="Unassembled WGS sequence"/>
</dbReference>
<comment type="caution">
    <text evidence="1">The sequence shown here is derived from an EMBL/GenBank/DDBJ whole genome shotgun (WGS) entry which is preliminary data.</text>
</comment>
<reference evidence="1 2" key="1">
    <citation type="journal article" date="2019" name="Sci. Rep.">
        <title>Orb-weaving spider Araneus ventricosus genome elucidates the spidroin gene catalogue.</title>
        <authorList>
            <person name="Kono N."/>
            <person name="Nakamura H."/>
            <person name="Ohtoshi R."/>
            <person name="Moran D.A.P."/>
            <person name="Shinohara A."/>
            <person name="Yoshida Y."/>
            <person name="Fujiwara M."/>
            <person name="Mori M."/>
            <person name="Tomita M."/>
            <person name="Arakawa K."/>
        </authorList>
    </citation>
    <scope>NUCLEOTIDE SEQUENCE [LARGE SCALE GENOMIC DNA]</scope>
</reference>
<dbReference type="EMBL" id="BGPR01048968">
    <property type="protein sequence ID" value="GBO25953.1"/>
    <property type="molecule type" value="Genomic_DNA"/>
</dbReference>
<accession>A0A4Y2VKU1</accession>
<dbReference type="OrthoDB" id="6760986at2759"/>
<keyword evidence="2" id="KW-1185">Reference proteome</keyword>
<organism evidence="1 2">
    <name type="scientific">Araneus ventricosus</name>
    <name type="common">Orbweaver spider</name>
    <name type="synonym">Epeira ventricosa</name>
    <dbReference type="NCBI Taxonomy" id="182803"/>
    <lineage>
        <taxon>Eukaryota</taxon>
        <taxon>Metazoa</taxon>
        <taxon>Ecdysozoa</taxon>
        <taxon>Arthropoda</taxon>
        <taxon>Chelicerata</taxon>
        <taxon>Arachnida</taxon>
        <taxon>Araneae</taxon>
        <taxon>Araneomorphae</taxon>
        <taxon>Entelegynae</taxon>
        <taxon>Araneoidea</taxon>
        <taxon>Araneidae</taxon>
        <taxon>Araneus</taxon>
    </lineage>
</organism>